<comment type="caution">
    <text evidence="1">The sequence shown here is derived from an EMBL/GenBank/DDBJ whole genome shotgun (WGS) entry which is preliminary data.</text>
</comment>
<dbReference type="AlphaFoldDB" id="A0A926DLJ9"/>
<organism evidence="1 2">
    <name type="scientific">Congzhengia minquanensis</name>
    <dbReference type="NCBI Taxonomy" id="2763657"/>
    <lineage>
        <taxon>Bacteria</taxon>
        <taxon>Bacillati</taxon>
        <taxon>Bacillota</taxon>
        <taxon>Clostridia</taxon>
        <taxon>Eubacteriales</taxon>
        <taxon>Oscillospiraceae</taxon>
        <taxon>Congzhengia</taxon>
    </lineage>
</organism>
<gene>
    <name evidence="1" type="ORF">H8698_03655</name>
</gene>
<name>A0A926DLJ9_9FIRM</name>
<protein>
    <submittedName>
        <fullName evidence="1">Uncharacterized protein</fullName>
    </submittedName>
</protein>
<evidence type="ECO:0000313" key="1">
    <source>
        <dbReference type="EMBL" id="MBC8540071.1"/>
    </source>
</evidence>
<evidence type="ECO:0000313" key="2">
    <source>
        <dbReference type="Proteomes" id="UP000611762"/>
    </source>
</evidence>
<proteinExistence type="predicted"/>
<dbReference type="RefSeq" id="WP_249311203.1">
    <property type="nucleotide sequence ID" value="NZ_JACRSU010000001.1"/>
</dbReference>
<reference evidence="1" key="1">
    <citation type="submission" date="2020-08" db="EMBL/GenBank/DDBJ databases">
        <title>Genome public.</title>
        <authorList>
            <person name="Liu C."/>
            <person name="Sun Q."/>
        </authorList>
    </citation>
    <scope>NUCLEOTIDE SEQUENCE</scope>
    <source>
        <strain evidence="1">H8</strain>
    </source>
</reference>
<dbReference type="EMBL" id="JACRSU010000001">
    <property type="protein sequence ID" value="MBC8540071.1"/>
    <property type="molecule type" value="Genomic_DNA"/>
</dbReference>
<dbReference type="Proteomes" id="UP000611762">
    <property type="component" value="Unassembled WGS sequence"/>
</dbReference>
<sequence length="56" mass="6676">MITPDGKWYAPGKVCWFGLSSETAEVKRSWDQKYHERFLKPALENNWYMVIVDCHI</sequence>
<accession>A0A926DLJ9</accession>
<keyword evidence="2" id="KW-1185">Reference proteome</keyword>